<evidence type="ECO:0000256" key="1">
    <source>
        <dbReference type="ARBA" id="ARBA00022741"/>
    </source>
</evidence>
<proteinExistence type="predicted"/>
<dbReference type="GO" id="GO:0070478">
    <property type="term" value="P:nuclear-transcribed mRNA catabolic process, 3'-5' exonucleolytic nonsense-mediated decay"/>
    <property type="evidence" value="ECO:0007669"/>
    <property type="project" value="TreeGrafter"/>
</dbReference>
<dbReference type="PANTHER" id="PTHR12131">
    <property type="entry name" value="ATP-DEPENDENT RNA AND DNA HELICASE"/>
    <property type="match status" value="1"/>
</dbReference>
<evidence type="ECO:0000259" key="5">
    <source>
        <dbReference type="SMART" id="SM01142"/>
    </source>
</evidence>
<keyword evidence="4" id="KW-0067">ATP-binding</keyword>
<gene>
    <name evidence="6" type="ORF">AYI68_g4523</name>
</gene>
<evidence type="ECO:0000313" key="6">
    <source>
        <dbReference type="EMBL" id="OLY81370.1"/>
    </source>
</evidence>
<dbReference type="GO" id="GO:0005524">
    <property type="term" value="F:ATP binding"/>
    <property type="evidence" value="ECO:0007669"/>
    <property type="project" value="UniProtKB-KW"/>
</dbReference>
<dbReference type="AlphaFoldDB" id="A0A1R0GWU3"/>
<evidence type="ECO:0000256" key="4">
    <source>
        <dbReference type="ARBA" id="ARBA00022840"/>
    </source>
</evidence>
<protein>
    <submittedName>
        <fullName evidence="6">Putative ATP-dependent RNA helicase</fullName>
    </submittedName>
</protein>
<dbReference type="SMART" id="SM01142">
    <property type="entry name" value="DSHCT"/>
    <property type="match status" value="1"/>
</dbReference>
<dbReference type="PANTHER" id="PTHR12131:SF1">
    <property type="entry name" value="ATP-DEPENDENT RNA HELICASE SUPV3L1, MITOCHONDRIAL-RELATED"/>
    <property type="match status" value="1"/>
</dbReference>
<keyword evidence="3 6" id="KW-0347">Helicase</keyword>
<dbReference type="InterPro" id="IPR012961">
    <property type="entry name" value="Ski2/MTR4_C"/>
</dbReference>
<feature type="domain" description="ATP-dependent RNA helicase Ski2/MTR4 C-terminal" evidence="5">
    <location>
        <begin position="130"/>
        <end position="322"/>
    </location>
</feature>
<dbReference type="InterPro" id="IPR050699">
    <property type="entry name" value="RNA-DNA_Helicase"/>
</dbReference>
<comment type="caution">
    <text evidence="6">The sequence shown here is derived from an EMBL/GenBank/DDBJ whole genome shotgun (WGS) entry which is preliminary data.</text>
</comment>
<name>A0A1R0GWU3_9FUNG</name>
<keyword evidence="2" id="KW-0378">Hydrolase</keyword>
<evidence type="ECO:0000313" key="7">
    <source>
        <dbReference type="Proteomes" id="UP000187455"/>
    </source>
</evidence>
<reference evidence="6 7" key="1">
    <citation type="journal article" date="2016" name="Mol. Biol. Evol.">
        <title>Genome-Wide Survey of Gut Fungi (Harpellales) Reveals the First Horizontally Transferred Ubiquitin Gene from a Mosquito Host.</title>
        <authorList>
            <person name="Wang Y."/>
            <person name="White M.M."/>
            <person name="Kvist S."/>
            <person name="Moncalvo J.M."/>
        </authorList>
    </citation>
    <scope>NUCLEOTIDE SEQUENCE [LARGE SCALE GENOMIC DNA]</scope>
    <source>
        <strain evidence="6 7">ALG-7-W6</strain>
    </source>
</reference>
<evidence type="ECO:0000256" key="3">
    <source>
        <dbReference type="ARBA" id="ARBA00022806"/>
    </source>
</evidence>
<keyword evidence="1" id="KW-0547">Nucleotide-binding</keyword>
<dbReference type="GO" id="GO:0055087">
    <property type="term" value="C:Ski complex"/>
    <property type="evidence" value="ECO:0007669"/>
    <property type="project" value="TreeGrafter"/>
</dbReference>
<sequence length="322" mass="36414">MYVPISMVVEITSFISKAPPSNPFNFAQKISEILSSDLNEKNSKFEPHKSANNIDLSLLYKERIFLENSVTNFGCLVCPDFIEHFNSVNFRFALERNIDSLIYDLSGNNLELIPEYQSRLSVLEKLGYIDEQKNVTLKGRVACQISTSDEIILTEMILNNSLSKYNQFEIAAILSVFVCQVKPPNNSSNTDQSQEDAEELEYPPAIKEAEATIKGLVQKLVDTQNEFGITCDAEEYFDSNFKFTLAHLVYKWAQGTSFYLLSEIAGDIQEGVIVRTILRLNENILEVINASKTIGNYELSEKLKTASSLIKRDIVFAASLYY</sequence>
<organism evidence="6 7">
    <name type="scientific">Smittium mucronatum</name>
    <dbReference type="NCBI Taxonomy" id="133383"/>
    <lineage>
        <taxon>Eukaryota</taxon>
        <taxon>Fungi</taxon>
        <taxon>Fungi incertae sedis</taxon>
        <taxon>Zoopagomycota</taxon>
        <taxon>Kickxellomycotina</taxon>
        <taxon>Harpellomycetes</taxon>
        <taxon>Harpellales</taxon>
        <taxon>Legeriomycetaceae</taxon>
        <taxon>Smittium</taxon>
    </lineage>
</organism>
<dbReference type="Gene3D" id="1.10.3380.30">
    <property type="match status" value="1"/>
</dbReference>
<keyword evidence="7" id="KW-1185">Reference proteome</keyword>
<dbReference type="Pfam" id="PF08148">
    <property type="entry name" value="DSHCT"/>
    <property type="match status" value="1"/>
</dbReference>
<evidence type="ECO:0000256" key="2">
    <source>
        <dbReference type="ARBA" id="ARBA00022801"/>
    </source>
</evidence>
<dbReference type="EMBL" id="LSSL01002513">
    <property type="protein sequence ID" value="OLY81370.1"/>
    <property type="molecule type" value="Genomic_DNA"/>
</dbReference>
<dbReference type="OrthoDB" id="64767at2759"/>
<dbReference type="Proteomes" id="UP000187455">
    <property type="component" value="Unassembled WGS sequence"/>
</dbReference>
<dbReference type="STRING" id="133383.A0A1R0GWU3"/>
<dbReference type="GO" id="GO:0004386">
    <property type="term" value="F:helicase activity"/>
    <property type="evidence" value="ECO:0007669"/>
    <property type="project" value="UniProtKB-KW"/>
</dbReference>
<accession>A0A1R0GWU3</accession>
<dbReference type="GO" id="GO:0016787">
    <property type="term" value="F:hydrolase activity"/>
    <property type="evidence" value="ECO:0007669"/>
    <property type="project" value="UniProtKB-KW"/>
</dbReference>